<keyword evidence="1" id="KW-0472">Membrane</keyword>
<accession>A0A938BKY9</accession>
<keyword evidence="1" id="KW-1133">Transmembrane helix</keyword>
<gene>
    <name evidence="2" type="ORF">FJZ00_06240</name>
</gene>
<evidence type="ECO:0000313" key="3">
    <source>
        <dbReference type="Proteomes" id="UP000703893"/>
    </source>
</evidence>
<comment type="caution">
    <text evidence="2">The sequence shown here is derived from an EMBL/GenBank/DDBJ whole genome shotgun (WGS) entry which is preliminary data.</text>
</comment>
<proteinExistence type="predicted"/>
<evidence type="ECO:0008006" key="4">
    <source>
        <dbReference type="Google" id="ProtNLM"/>
    </source>
</evidence>
<dbReference type="AlphaFoldDB" id="A0A938BKY9"/>
<feature type="transmembrane region" description="Helical" evidence="1">
    <location>
        <begin position="633"/>
        <end position="654"/>
    </location>
</feature>
<name>A0A938BKY9_9BACT</name>
<dbReference type="Proteomes" id="UP000703893">
    <property type="component" value="Unassembled WGS sequence"/>
</dbReference>
<keyword evidence="1" id="KW-0812">Transmembrane</keyword>
<dbReference type="EMBL" id="VGJX01000310">
    <property type="protein sequence ID" value="MBM3274731.1"/>
    <property type="molecule type" value="Genomic_DNA"/>
</dbReference>
<feature type="transmembrane region" description="Helical" evidence="1">
    <location>
        <begin position="666"/>
        <end position="686"/>
    </location>
</feature>
<organism evidence="2 3">
    <name type="scientific">Candidatus Tanganyikabacteria bacterium</name>
    <dbReference type="NCBI Taxonomy" id="2961651"/>
    <lineage>
        <taxon>Bacteria</taxon>
        <taxon>Bacillati</taxon>
        <taxon>Candidatus Sericytochromatia</taxon>
        <taxon>Candidatus Tanganyikabacteria</taxon>
    </lineage>
</organism>
<reference evidence="2 3" key="1">
    <citation type="submission" date="2019-03" db="EMBL/GenBank/DDBJ databases">
        <title>Lake Tanganyika Metagenome-Assembled Genomes (MAGs).</title>
        <authorList>
            <person name="Tran P."/>
        </authorList>
    </citation>
    <scope>NUCLEOTIDE SEQUENCE [LARGE SCALE GENOMIC DNA]</scope>
    <source>
        <strain evidence="2">K_DeepCast_65m_m2_236</strain>
    </source>
</reference>
<evidence type="ECO:0000313" key="2">
    <source>
        <dbReference type="EMBL" id="MBM3274731.1"/>
    </source>
</evidence>
<sequence length="794" mass="85717">MDKSATLRENLGLRGRWILGGESMVRIRELDKRLAQAGLDAGKRLGSGWQGVIHALGPSEGRLPWHPDPNKHVLKAYSIRPDHPLGLFERGKHFVTEPYRPRLGDGRSMAIPAKRIAIETRPMFGIGHKGKLVGDVMPKANPTGFARLSPSRKVEIGRRLARRMIDRGLIHMDYHPDNIMELRGLMGRKKYRVTDLGGVRKLTPEERKLHKDVLLHKMIEKRDFVNIAGMGRMTGPMDWALRHKPVQTAMVGAALVGVGSAAGLAAASISEDAHRHAGAVIGHIPKTWQTAGNRTGVEAVRQKAAALRGNLGLKGHWLLGNTGRGVSAVDKQLAGHGLEAGRRLGAGMQGVVHELKDAPGRKPWQPDPRKHVLKVVNVRPDHPAGLIPGLKEWVLPAYQPRLLESDVMAVPRKRITAGTPPMFGIGRSSKLIADVMPRANVAAFAKLSPARRIEIGHRLARRLAGHGLYHGDYHPDNIMGFKGMFGRTKYRISDLGGIRPLTESERRLSRNELANRMLEHQDFIQRAHLGRMTGGLDRALRHKPVQTAMAGAALVGVGALLGAGAISASEEARQKAQRAIKHAPRLDAATAAAHQTIVHHFKKENPMNAKAAASDKLPYSVDHPYMHAFGNELAGAGIGGGAGAIAGALTAAIASRSGMHPGAGALVGGVAGAGLGMLGGDIKAVIDHYRDRRRYERETGRELPLVVRHPYLTRGTMAAVTAAPALAMSGMRNPYPAAAAGLAGRAAALAGSTMLHEHVKNEFQKGASLSVREQLVKQAYEEGMAFARWEAQQA</sequence>
<evidence type="ECO:0000256" key="1">
    <source>
        <dbReference type="SAM" id="Phobius"/>
    </source>
</evidence>
<protein>
    <recommendedName>
        <fullName evidence="4">Protein kinase domain-containing protein</fullName>
    </recommendedName>
</protein>
<feature type="transmembrane region" description="Helical" evidence="1">
    <location>
        <begin position="548"/>
        <end position="568"/>
    </location>
</feature>